<dbReference type="InterPro" id="IPR014729">
    <property type="entry name" value="Rossmann-like_a/b/a_fold"/>
</dbReference>
<dbReference type="PANTHER" id="PTHR46989:SF3">
    <property type="entry name" value="USPA DOMAIN-CONTAINING PROTEIN"/>
    <property type="match status" value="1"/>
</dbReference>
<dbReference type="PRINTS" id="PR01438">
    <property type="entry name" value="UNVRSLSTRESS"/>
</dbReference>
<dbReference type="InterPro" id="IPR006016">
    <property type="entry name" value="UspA"/>
</dbReference>
<dbReference type="PANTHER" id="PTHR46989">
    <property type="entry name" value="USP DOMAIN-CONTAINING PROTEIN"/>
    <property type="match status" value="1"/>
</dbReference>
<reference evidence="3" key="1">
    <citation type="submission" date="2018-11" db="EMBL/GenBank/DDBJ databases">
        <title>Myxobolus squamalis genome and transcriptome.</title>
        <authorList>
            <person name="Yahalomi D."/>
            <person name="Atkinson S.D."/>
            <person name="Neuhof M."/>
            <person name="Chang E.S."/>
            <person name="Philippe H."/>
            <person name="Cartwright P."/>
            <person name="Bartholomew J.L."/>
            <person name="Huchon D."/>
        </authorList>
    </citation>
    <scope>NUCLEOTIDE SEQUENCE</scope>
    <source>
        <strain evidence="3">71B08</strain>
        <tissue evidence="3">Whole</tissue>
    </source>
</reference>
<sequence length="209" mass="23753">MFNRKTPPSPTGTNLNSLNRMAETKESSEKTPTTTNVTVFNHREKFVPGEDEKKNLIKKLVGIAVDKSEHSKLAFEWYVKNLHVKENRVALIHIHSIDDIEVSTDDKGKLVVSSKWKETAEENYLKCQELLNTYKDSCEKQDISFEIHLGSKQKHKIGAELVRIVEERGINWVVMGTRGLDTLRRTILGSVSDYLLHHSPVPVTIVPPP</sequence>
<protein>
    <submittedName>
        <fullName evidence="3">Universal stress protein A-like protein (Trinotate prediction)</fullName>
    </submittedName>
</protein>
<dbReference type="AlphaFoldDB" id="A0A6B2G060"/>
<feature type="region of interest" description="Disordered" evidence="1">
    <location>
        <begin position="1"/>
        <end position="35"/>
    </location>
</feature>
<dbReference type="InterPro" id="IPR006015">
    <property type="entry name" value="Universal_stress_UspA"/>
</dbReference>
<name>A0A6B2G060_MYXSQ</name>
<evidence type="ECO:0000259" key="2">
    <source>
        <dbReference type="Pfam" id="PF00582"/>
    </source>
</evidence>
<evidence type="ECO:0000313" key="3">
    <source>
        <dbReference type="EMBL" id="NDJ97354.1"/>
    </source>
</evidence>
<accession>A0A6B2G060</accession>
<feature type="domain" description="UspA" evidence="2">
    <location>
        <begin position="61"/>
        <end position="207"/>
    </location>
</feature>
<dbReference type="EMBL" id="GHBR01002665">
    <property type="protein sequence ID" value="NDJ97354.1"/>
    <property type="molecule type" value="Transcribed_RNA"/>
</dbReference>
<dbReference type="SUPFAM" id="SSF52402">
    <property type="entry name" value="Adenine nucleotide alpha hydrolases-like"/>
    <property type="match status" value="1"/>
</dbReference>
<evidence type="ECO:0000256" key="1">
    <source>
        <dbReference type="SAM" id="MobiDB-lite"/>
    </source>
</evidence>
<dbReference type="Pfam" id="PF00582">
    <property type="entry name" value="Usp"/>
    <property type="match status" value="1"/>
</dbReference>
<dbReference type="CDD" id="cd23659">
    <property type="entry name" value="USP_At3g01520-like"/>
    <property type="match status" value="1"/>
</dbReference>
<dbReference type="Gene3D" id="3.40.50.620">
    <property type="entry name" value="HUPs"/>
    <property type="match status" value="1"/>
</dbReference>
<proteinExistence type="predicted"/>
<organism evidence="3">
    <name type="scientific">Myxobolus squamalis</name>
    <name type="common">Myxosporean</name>
    <dbReference type="NCBI Taxonomy" id="59785"/>
    <lineage>
        <taxon>Eukaryota</taxon>
        <taxon>Metazoa</taxon>
        <taxon>Cnidaria</taxon>
        <taxon>Myxozoa</taxon>
        <taxon>Myxosporea</taxon>
        <taxon>Bivalvulida</taxon>
        <taxon>Platysporina</taxon>
        <taxon>Myxobolidae</taxon>
        <taxon>Myxobolus</taxon>
    </lineage>
</organism>